<organism evidence="1">
    <name type="scientific">Petromyces alliaceus</name>
    <name type="common">Aspergillus alliaceus</name>
    <dbReference type="NCBI Taxonomy" id="209559"/>
    <lineage>
        <taxon>Eukaryota</taxon>
        <taxon>Fungi</taxon>
        <taxon>Dikarya</taxon>
        <taxon>Ascomycota</taxon>
        <taxon>Pezizomycotina</taxon>
        <taxon>Eurotiomycetes</taxon>
        <taxon>Eurotiomycetidae</taxon>
        <taxon>Eurotiales</taxon>
        <taxon>Aspergillaceae</taxon>
        <taxon>Aspergillus</taxon>
        <taxon>Aspergillus subgen. Circumdati</taxon>
    </lineage>
</organism>
<dbReference type="EMBL" id="ML735238">
    <property type="protein sequence ID" value="KAE8392256.1"/>
    <property type="molecule type" value="Genomic_DNA"/>
</dbReference>
<dbReference type="AlphaFoldDB" id="A0A5N7CDL2"/>
<reference evidence="1" key="1">
    <citation type="submission" date="2019-04" db="EMBL/GenBank/DDBJ databases">
        <title>Friends and foes A comparative genomics studyof 23 Aspergillus species from section Flavi.</title>
        <authorList>
            <consortium name="DOE Joint Genome Institute"/>
            <person name="Kjaerbolling I."/>
            <person name="Vesth T."/>
            <person name="Frisvad J.C."/>
            <person name="Nybo J.L."/>
            <person name="Theobald S."/>
            <person name="Kildgaard S."/>
            <person name="Isbrandt T."/>
            <person name="Kuo A."/>
            <person name="Sato A."/>
            <person name="Lyhne E.K."/>
            <person name="Kogle M.E."/>
            <person name="Wiebenga A."/>
            <person name="Kun R.S."/>
            <person name="Lubbers R.J."/>
            <person name="Makela M.R."/>
            <person name="Barry K."/>
            <person name="Chovatia M."/>
            <person name="Clum A."/>
            <person name="Daum C."/>
            <person name="Haridas S."/>
            <person name="He G."/>
            <person name="LaButti K."/>
            <person name="Lipzen A."/>
            <person name="Mondo S."/>
            <person name="Riley R."/>
            <person name="Salamov A."/>
            <person name="Simmons B.A."/>
            <person name="Magnuson J.K."/>
            <person name="Henrissat B."/>
            <person name="Mortensen U.H."/>
            <person name="Larsen T.O."/>
            <person name="Devries R.P."/>
            <person name="Grigoriev I.V."/>
            <person name="Machida M."/>
            <person name="Baker S.E."/>
            <person name="Andersen M.R."/>
        </authorList>
    </citation>
    <scope>NUCLEOTIDE SEQUENCE [LARGE SCALE GENOMIC DNA]</scope>
    <source>
        <strain evidence="1">IBT 14317</strain>
    </source>
</reference>
<evidence type="ECO:0000313" key="1">
    <source>
        <dbReference type="EMBL" id="KAE8392256.1"/>
    </source>
</evidence>
<accession>A0A5N7CDL2</accession>
<protein>
    <submittedName>
        <fullName evidence="1">Uncharacterized protein</fullName>
    </submittedName>
</protein>
<gene>
    <name evidence="1" type="ORF">BDV23DRAFT_56317</name>
</gene>
<proteinExistence type="predicted"/>
<dbReference type="Proteomes" id="UP000326877">
    <property type="component" value="Unassembled WGS sequence"/>
</dbReference>
<name>A0A5N7CDL2_PETAA</name>
<sequence>MQWSEFRSVRGMQEANGKRSLIRYEVSDSRYPASFFFLFSFLFSPSLKENVTFNKFSKMGPFMGLEVIVPQVVLIELSVRRSRDCPDSPLVFSFGKVMWRTCQKGYLASDLLSYRDGSLLFLYVQCIHLCITIQS</sequence>